<organism evidence="2 3">
    <name type="scientific">Decorospora gaudefroyi</name>
    <dbReference type="NCBI Taxonomy" id="184978"/>
    <lineage>
        <taxon>Eukaryota</taxon>
        <taxon>Fungi</taxon>
        <taxon>Dikarya</taxon>
        <taxon>Ascomycota</taxon>
        <taxon>Pezizomycotina</taxon>
        <taxon>Dothideomycetes</taxon>
        <taxon>Pleosporomycetidae</taxon>
        <taxon>Pleosporales</taxon>
        <taxon>Pleosporineae</taxon>
        <taxon>Pleosporaceae</taxon>
        <taxon>Decorospora</taxon>
    </lineage>
</organism>
<feature type="region of interest" description="Disordered" evidence="1">
    <location>
        <begin position="327"/>
        <end position="464"/>
    </location>
</feature>
<keyword evidence="3" id="KW-1185">Reference proteome</keyword>
<gene>
    <name evidence="2" type="ORF">BDW02DRAFT_150785</name>
</gene>
<dbReference type="AlphaFoldDB" id="A0A6A5KVI6"/>
<feature type="compositionally biased region" description="Polar residues" evidence="1">
    <location>
        <begin position="344"/>
        <end position="357"/>
    </location>
</feature>
<dbReference type="EMBL" id="ML975245">
    <property type="protein sequence ID" value="KAF1839399.1"/>
    <property type="molecule type" value="Genomic_DNA"/>
</dbReference>
<evidence type="ECO:0000313" key="2">
    <source>
        <dbReference type="EMBL" id="KAF1839399.1"/>
    </source>
</evidence>
<dbReference type="OrthoDB" id="3801492at2759"/>
<protein>
    <submittedName>
        <fullName evidence="2">Uncharacterized protein</fullName>
    </submittedName>
</protein>
<dbReference type="Proteomes" id="UP000800040">
    <property type="component" value="Unassembled WGS sequence"/>
</dbReference>
<accession>A0A6A5KVI6</accession>
<sequence length="464" mass="51937">MSGHDSEPTEVPGYHEVLPKYSRIFEKSVHTYLDHLPVPRPGSYDPVSPLIPPFRREETPYIDNANDYQDGESAGDGIPAHLRHHDPFKIRIPLHHFRILMMRCEVLQSTVNTLERKPWAHDSDQVLQSYYRNMRYAAIKARKLAQDLLSDELQARAEYWAGRGCGGLRDWQDAVSHFTAAMKFDAPRGGSNQGEVGQGGGLSQNEREDVGFLLQSVKRRRDLKRERAKEGDRGPLEHVDDWEEPAWMPDRERLAEMAKKEADGAKRRSARYSQQFGANAIGEMVLAKEDIEAVHQRFEIADGKQSFRRRLGKEEWLWILHGDQKERGADAPVGIPPGRLRQLSDVSCASPSASTHTMPEMMRDGRGSSGKKSESSGVIDTVASPSPSPSLSPTAARRGLSQRRKHHLEPINTTSTTQRKARNFGTESDLSSPSDSSSKGEMVDIGLDDTPRPASKSTSKDDDV</sequence>
<feature type="region of interest" description="Disordered" evidence="1">
    <location>
        <begin position="185"/>
        <end position="204"/>
    </location>
</feature>
<name>A0A6A5KVI6_9PLEO</name>
<proteinExistence type="predicted"/>
<feature type="compositionally biased region" description="Low complexity" evidence="1">
    <location>
        <begin position="428"/>
        <end position="437"/>
    </location>
</feature>
<evidence type="ECO:0000256" key="1">
    <source>
        <dbReference type="SAM" id="MobiDB-lite"/>
    </source>
</evidence>
<evidence type="ECO:0000313" key="3">
    <source>
        <dbReference type="Proteomes" id="UP000800040"/>
    </source>
</evidence>
<feature type="compositionally biased region" description="Basic and acidic residues" evidence="1">
    <location>
        <begin position="361"/>
        <end position="374"/>
    </location>
</feature>
<reference evidence="2" key="1">
    <citation type="submission" date="2020-01" db="EMBL/GenBank/DDBJ databases">
        <authorList>
            <consortium name="DOE Joint Genome Institute"/>
            <person name="Haridas S."/>
            <person name="Albert R."/>
            <person name="Binder M."/>
            <person name="Bloem J."/>
            <person name="Labutti K."/>
            <person name="Salamov A."/>
            <person name="Andreopoulos B."/>
            <person name="Baker S.E."/>
            <person name="Barry K."/>
            <person name="Bills G."/>
            <person name="Bluhm B.H."/>
            <person name="Cannon C."/>
            <person name="Castanera R."/>
            <person name="Culley D.E."/>
            <person name="Daum C."/>
            <person name="Ezra D."/>
            <person name="Gonzalez J.B."/>
            <person name="Henrissat B."/>
            <person name="Kuo A."/>
            <person name="Liang C."/>
            <person name="Lipzen A."/>
            <person name="Lutzoni F."/>
            <person name="Magnuson J."/>
            <person name="Mondo S."/>
            <person name="Nolan M."/>
            <person name="Ohm R."/>
            <person name="Pangilinan J."/>
            <person name="Park H.-J."/>
            <person name="Ramirez L."/>
            <person name="Alfaro M."/>
            <person name="Sun H."/>
            <person name="Tritt A."/>
            <person name="Yoshinaga Y."/>
            <person name="Zwiers L.-H."/>
            <person name="Turgeon B.G."/>
            <person name="Goodwin S.B."/>
            <person name="Spatafora J.W."/>
            <person name="Crous P.W."/>
            <person name="Grigoriev I.V."/>
        </authorList>
    </citation>
    <scope>NUCLEOTIDE SEQUENCE</scope>
    <source>
        <strain evidence="2">P77</strain>
    </source>
</reference>